<dbReference type="InterPro" id="IPR018490">
    <property type="entry name" value="cNMP-bd_dom_sf"/>
</dbReference>
<organism evidence="3 4">
    <name type="scientific">Tetrahymena thermophila (strain SB210)</name>
    <dbReference type="NCBI Taxonomy" id="312017"/>
    <lineage>
        <taxon>Eukaryota</taxon>
        <taxon>Sar</taxon>
        <taxon>Alveolata</taxon>
        <taxon>Ciliophora</taxon>
        <taxon>Intramacronucleata</taxon>
        <taxon>Oligohymenophorea</taxon>
        <taxon>Hymenostomatida</taxon>
        <taxon>Tetrahymenina</taxon>
        <taxon>Tetrahymenidae</taxon>
        <taxon>Tetrahymena</taxon>
    </lineage>
</organism>
<dbReference type="RefSeq" id="XP_001026236.2">
    <property type="nucleotide sequence ID" value="XM_001026236.2"/>
</dbReference>
<dbReference type="GO" id="GO:0030552">
    <property type="term" value="F:cAMP binding"/>
    <property type="evidence" value="ECO:0007669"/>
    <property type="project" value="TreeGrafter"/>
</dbReference>
<dbReference type="InParanoid" id="I7MJ88"/>
<dbReference type="Gene3D" id="2.60.120.10">
    <property type="entry name" value="Jelly Rolls"/>
    <property type="match status" value="1"/>
</dbReference>
<feature type="domain" description="Cyclic nucleotide-binding" evidence="2">
    <location>
        <begin position="329"/>
        <end position="428"/>
    </location>
</feature>
<reference evidence="4" key="1">
    <citation type="journal article" date="2006" name="PLoS Biol.">
        <title>Macronuclear genome sequence of the ciliate Tetrahymena thermophila, a model eukaryote.</title>
        <authorList>
            <person name="Eisen J.A."/>
            <person name="Coyne R.S."/>
            <person name="Wu M."/>
            <person name="Wu D."/>
            <person name="Thiagarajan M."/>
            <person name="Wortman J.R."/>
            <person name="Badger J.H."/>
            <person name="Ren Q."/>
            <person name="Amedeo P."/>
            <person name="Jones K.M."/>
            <person name="Tallon L.J."/>
            <person name="Delcher A.L."/>
            <person name="Salzberg S.L."/>
            <person name="Silva J.C."/>
            <person name="Haas B.J."/>
            <person name="Majoros W.H."/>
            <person name="Farzad M."/>
            <person name="Carlton J.M."/>
            <person name="Smith R.K. Jr."/>
            <person name="Garg J."/>
            <person name="Pearlman R.E."/>
            <person name="Karrer K.M."/>
            <person name="Sun L."/>
            <person name="Manning G."/>
            <person name="Elde N.C."/>
            <person name="Turkewitz A.P."/>
            <person name="Asai D.J."/>
            <person name="Wilkes D.E."/>
            <person name="Wang Y."/>
            <person name="Cai H."/>
            <person name="Collins K."/>
            <person name="Stewart B.A."/>
            <person name="Lee S.R."/>
            <person name="Wilamowska K."/>
            <person name="Weinberg Z."/>
            <person name="Ruzzo W.L."/>
            <person name="Wloga D."/>
            <person name="Gaertig J."/>
            <person name="Frankel J."/>
            <person name="Tsao C.-C."/>
            <person name="Gorovsky M.A."/>
            <person name="Keeling P.J."/>
            <person name="Waller R.F."/>
            <person name="Patron N.J."/>
            <person name="Cherry J.M."/>
            <person name="Stover N.A."/>
            <person name="Krieger C.J."/>
            <person name="del Toro C."/>
            <person name="Ryder H.F."/>
            <person name="Williamson S.C."/>
            <person name="Barbeau R.A."/>
            <person name="Hamilton E.P."/>
            <person name="Orias E."/>
        </authorList>
    </citation>
    <scope>NUCLEOTIDE SEQUENCE [LARGE SCALE GENOMIC DNA]</scope>
    <source>
        <strain evidence="4">SB210</strain>
    </source>
</reference>
<feature type="compositionally biased region" description="Basic and acidic residues" evidence="1">
    <location>
        <begin position="587"/>
        <end position="601"/>
    </location>
</feature>
<dbReference type="KEGG" id="tet:TTHERM_00780800"/>
<dbReference type="PANTHER" id="PTHR11635">
    <property type="entry name" value="CAMP-DEPENDENT PROTEIN KINASE REGULATORY CHAIN"/>
    <property type="match status" value="1"/>
</dbReference>
<feature type="compositionally biased region" description="Polar residues" evidence="1">
    <location>
        <begin position="696"/>
        <end position="740"/>
    </location>
</feature>
<dbReference type="InterPro" id="IPR000595">
    <property type="entry name" value="cNMP-bd_dom"/>
</dbReference>
<keyword evidence="4" id="KW-1185">Reference proteome</keyword>
<evidence type="ECO:0000313" key="4">
    <source>
        <dbReference type="Proteomes" id="UP000009168"/>
    </source>
</evidence>
<dbReference type="GeneID" id="7830751"/>
<dbReference type="CDD" id="cd00038">
    <property type="entry name" value="CAP_ED"/>
    <property type="match status" value="1"/>
</dbReference>
<dbReference type="GO" id="GO:0004862">
    <property type="term" value="F:cAMP-dependent protein kinase inhibitor activity"/>
    <property type="evidence" value="ECO:0007669"/>
    <property type="project" value="TreeGrafter"/>
</dbReference>
<dbReference type="EMBL" id="GG662313">
    <property type="protein sequence ID" value="EAS05991.2"/>
    <property type="molecule type" value="Genomic_DNA"/>
</dbReference>
<evidence type="ECO:0000256" key="1">
    <source>
        <dbReference type="SAM" id="MobiDB-lite"/>
    </source>
</evidence>
<evidence type="ECO:0000259" key="2">
    <source>
        <dbReference type="PROSITE" id="PS50042"/>
    </source>
</evidence>
<dbReference type="eggNOG" id="KOG0098">
    <property type="taxonomic scope" value="Eukaryota"/>
</dbReference>
<protein>
    <submittedName>
        <fullName evidence="3">Cyclic nucleotide-binding domain protein</fullName>
    </submittedName>
</protein>
<proteinExistence type="predicted"/>
<feature type="region of interest" description="Disordered" evidence="1">
    <location>
        <begin position="587"/>
        <end position="620"/>
    </location>
</feature>
<accession>I7MJ88</accession>
<sequence length="1439" mass="167835">MKKTQERQELSELEVRTNQQIKELHKKKLDDLVEKEYNSKKTTCILPQLERQNIVKNESDVLYAVSEIKQFPIIQDYQMKDIECNKFCYHFIEQMQYTVVQLGEQILYNYLTEDIICFLLKGKVSIYQEKTTSQIEEDLIEYFKVHYHQISLQIKENNLQTKLREFMKDLSSSANKKIQQTSNQISKGSSKEIQQDDQIKHYFDKEELRILQSIVRELIIKGIFQLIDQQAQSQMDLHEQQQILLLWYQPRTDYYFNEWGIPKYFEVQSFYSGDHFSSQRFFQEKEKQVYLMVAADDLHMITMKRSSYESISNYQPDSQKEKLKFIGDKFKDISKNTVLKFIYHFKKKEFKRKEHLWRENEKVEGIYFIQSGEVEYLKSYKTKSSLIKKQDNLNQQEMELIVKNDQKVQLLQVCTFHQGDFIGEEDLFESIRSYSAVAKSEIVIIQYLSLDDLGIIKNFISEIYSQLTSRIDSKKRNLDQKLNIAIQNNNQKGDQKSIIEILSNQKHSRQLKNLNEKDKKREIQKLIETKEQTKFTNTNDIKQIDKLIRSEFGKKRYLQMIKDNPQIVLSNSTLNSLESVMSFTDIQKKQEQSPQKDERNKLSIQQSKQNKNISQQQSSSQNCSFLLLNDDQQKKKNSSQQDLKNQMRKSIKNVMNLNKFLFKFKTKKDSSKNSEDGSNIPSYNDFFSNEVDTILDSQKPCNSNNSQPKLTKVQSSNSSYQQPLALQPQISSSITGSSNPQKDKQKKITYKERQQIQQQKLMKEINSQQFQNLKHFLSNKQIEHLAIKKLTQKENYKDRNKLTIFEQQQVKKSLLEKPIRQGQKNVLTDEQKMQIKTALQSLLLNNSQKLESDFIFKGVQTQQSIKQLQLKMYQKLQQKPGMQSLCLSPHIKSKRSSLANSLAVSRKQSQQLEIINQLQLSQPNSPTSSDSSPNIFKSTHLFSQNSNQMKSTPQNFSPLSTTDRFFEQSCIKQICNDHVNDSVIEESKSNRQKIGCNSLSVDTSYSILTEQSYQQNQLAICVHRRVQSGKARIQLNKPQSPILFSRNHNPKYQFSSSFSSSSNNQTAKKYKQNDIQIEQPRYQILSIQNQLNNLKQNQQNIEITLKTEPQNLQKSSLSQMLDSSKNIKTDTIFKSSIRCNNSTSKLHDKQKQESSISNIAQINNSTVCNTKRDSAIIWKGIEKNLQSQSNPYLNNVLIDNQNLDYRDKFNQQARPISSQVYSNLKTNTRNQFINTQFINKVDEKSPIVIKSLQLNDFINFDKLRLNPKQRPNSSLIASKTSPTQPNIYQKQTFMPTEVSYQNNTSLASPSNQQSQINNLISSKNSVCFSQLRTTLNLNSPLIQSNRKFFQSNIQDIQNKTSLSYQQKQNLTQNQSSPKVSSIEQQKILPFKRIHSATARKKLKKNTVINQIINQYKKSNGLILVPNDLLISENNNTSIK</sequence>
<dbReference type="SUPFAM" id="SSF51206">
    <property type="entry name" value="cAMP-binding domain-like"/>
    <property type="match status" value="1"/>
</dbReference>
<dbReference type="InterPro" id="IPR014710">
    <property type="entry name" value="RmlC-like_jellyroll"/>
</dbReference>
<dbReference type="PANTHER" id="PTHR11635:SF152">
    <property type="entry name" value="CAMP-DEPENDENT PROTEIN KINASE TYPE I REGULATORY SUBUNIT-RELATED"/>
    <property type="match status" value="1"/>
</dbReference>
<feature type="region of interest" description="Disordered" evidence="1">
    <location>
        <begin position="696"/>
        <end position="751"/>
    </location>
</feature>
<dbReference type="InterPro" id="IPR050503">
    <property type="entry name" value="cAMP-dep_PK_reg_su-like"/>
</dbReference>
<gene>
    <name evidence="3" type="ORF">TTHERM_00780800</name>
</gene>
<dbReference type="GO" id="GO:0034236">
    <property type="term" value="F:protein kinase A catalytic subunit binding"/>
    <property type="evidence" value="ECO:0007669"/>
    <property type="project" value="TreeGrafter"/>
</dbReference>
<dbReference type="Proteomes" id="UP000009168">
    <property type="component" value="Unassembled WGS sequence"/>
</dbReference>
<feature type="compositionally biased region" description="Low complexity" evidence="1">
    <location>
        <begin position="603"/>
        <end position="620"/>
    </location>
</feature>
<dbReference type="STRING" id="312017.I7MJ88"/>
<evidence type="ECO:0000313" key="3">
    <source>
        <dbReference type="EMBL" id="EAS05991.2"/>
    </source>
</evidence>
<dbReference type="GO" id="GO:0005952">
    <property type="term" value="C:cAMP-dependent protein kinase complex"/>
    <property type="evidence" value="ECO:0007669"/>
    <property type="project" value="InterPro"/>
</dbReference>
<name>I7MJ88_TETTS</name>
<dbReference type="GO" id="GO:0005829">
    <property type="term" value="C:cytosol"/>
    <property type="evidence" value="ECO:0007669"/>
    <property type="project" value="TreeGrafter"/>
</dbReference>
<dbReference type="PROSITE" id="PS50042">
    <property type="entry name" value="CNMP_BINDING_3"/>
    <property type="match status" value="1"/>
</dbReference>